<dbReference type="Gene3D" id="2.60.40.1930">
    <property type="match status" value="2"/>
</dbReference>
<dbReference type="PROSITE" id="PS00477">
    <property type="entry name" value="ALPHA_2_MACROGLOBULIN"/>
    <property type="match status" value="1"/>
</dbReference>
<dbReference type="Pfam" id="PF01835">
    <property type="entry name" value="MG2"/>
    <property type="match status" value="1"/>
</dbReference>
<dbReference type="InterPro" id="IPR019742">
    <property type="entry name" value="MacrogloblnA2_CS"/>
</dbReference>
<evidence type="ECO:0000256" key="1">
    <source>
        <dbReference type="ARBA" id="ARBA00004613"/>
    </source>
</evidence>
<dbReference type="SMART" id="SM01361">
    <property type="entry name" value="A2M_recep"/>
    <property type="match status" value="1"/>
</dbReference>
<dbReference type="FunFam" id="2.60.40.1930:FF:000001">
    <property type="entry name" value="CD109 isoform 3"/>
    <property type="match status" value="1"/>
</dbReference>
<dbReference type="InterPro" id="IPR011625">
    <property type="entry name" value="A2M_N_BRD"/>
</dbReference>
<dbReference type="Gene3D" id="3.30.60.30">
    <property type="match status" value="1"/>
</dbReference>
<accession>A0AAV9R189</accession>
<dbReference type="Gene3D" id="2.60.40.690">
    <property type="entry name" value="Alpha-macroglobulin, receptor-binding domain"/>
    <property type="match status" value="1"/>
</dbReference>
<keyword evidence="5 10" id="KW-0732">Signal</keyword>
<reference evidence="12 13" key="1">
    <citation type="submission" date="2021-06" db="EMBL/GenBank/DDBJ databases">
        <authorList>
            <person name="Palmer J.M."/>
        </authorList>
    </citation>
    <scope>NUCLEOTIDE SEQUENCE [LARGE SCALE GENOMIC DNA]</scope>
    <source>
        <strain evidence="12 13">MEX-2019</strain>
        <tissue evidence="12">Muscle</tissue>
    </source>
</reference>
<dbReference type="SMART" id="SM01419">
    <property type="entry name" value="Thiol-ester_cl"/>
    <property type="match status" value="1"/>
</dbReference>
<proteinExistence type="inferred from homology"/>
<evidence type="ECO:0000256" key="10">
    <source>
        <dbReference type="SAM" id="SignalP"/>
    </source>
</evidence>
<comment type="similarity">
    <text evidence="2">Belongs to the protease inhibitor I39 (alpha-2-macroglobulin) family.</text>
</comment>
<dbReference type="SUPFAM" id="SSF100895">
    <property type="entry name" value="Kazal-type serine protease inhibitors"/>
    <property type="match status" value="1"/>
</dbReference>
<dbReference type="Gene3D" id="2.60.40.1940">
    <property type="match status" value="1"/>
</dbReference>
<evidence type="ECO:0000313" key="12">
    <source>
        <dbReference type="EMBL" id="KAK5603526.1"/>
    </source>
</evidence>
<feature type="domain" description="Kazal-like" evidence="11">
    <location>
        <begin position="1721"/>
        <end position="1775"/>
    </location>
</feature>
<dbReference type="Pfam" id="PF07648">
    <property type="entry name" value="Kazal_2"/>
    <property type="match status" value="1"/>
</dbReference>
<dbReference type="InterPro" id="IPR002890">
    <property type="entry name" value="MG2"/>
</dbReference>
<dbReference type="SMART" id="SM00280">
    <property type="entry name" value="KAZAL"/>
    <property type="match status" value="1"/>
</dbReference>
<evidence type="ECO:0000256" key="2">
    <source>
        <dbReference type="ARBA" id="ARBA00010952"/>
    </source>
</evidence>
<feature type="compositionally biased region" description="Basic and acidic residues" evidence="9">
    <location>
        <begin position="1539"/>
        <end position="1548"/>
    </location>
</feature>
<comment type="subcellular location">
    <subcellularLocation>
        <location evidence="1">Secreted</location>
    </subcellularLocation>
</comment>
<dbReference type="Pfam" id="PF07678">
    <property type="entry name" value="TED_complement"/>
    <property type="match status" value="1"/>
</dbReference>
<evidence type="ECO:0000256" key="3">
    <source>
        <dbReference type="ARBA" id="ARBA00022525"/>
    </source>
</evidence>
<feature type="compositionally biased region" description="Polar residues" evidence="9">
    <location>
        <begin position="1849"/>
        <end position="1860"/>
    </location>
</feature>
<name>A0AAV9R189_9TELE</name>
<dbReference type="Pfam" id="PF07677">
    <property type="entry name" value="A2M_recep"/>
    <property type="match status" value="1"/>
</dbReference>
<dbReference type="InterPro" id="IPR001599">
    <property type="entry name" value="Macroglobln_a2"/>
</dbReference>
<dbReference type="FunFam" id="1.50.10.20:FF:000001">
    <property type="entry name" value="CD109 isoform 1"/>
    <property type="match status" value="1"/>
</dbReference>
<evidence type="ECO:0000256" key="9">
    <source>
        <dbReference type="SAM" id="MobiDB-lite"/>
    </source>
</evidence>
<dbReference type="SUPFAM" id="SSF49410">
    <property type="entry name" value="Alpha-macroglobulin receptor domain"/>
    <property type="match status" value="1"/>
</dbReference>
<dbReference type="GO" id="GO:0007399">
    <property type="term" value="P:nervous system development"/>
    <property type="evidence" value="ECO:0007669"/>
    <property type="project" value="UniProtKB-ARBA"/>
</dbReference>
<dbReference type="Pfam" id="PF12248">
    <property type="entry name" value="Methyltransf_FA"/>
    <property type="match status" value="1"/>
</dbReference>
<evidence type="ECO:0000256" key="8">
    <source>
        <dbReference type="ARBA" id="ARBA00023180"/>
    </source>
</evidence>
<dbReference type="PANTHER" id="PTHR11412:SF139">
    <property type="entry name" value="C3 AND PZP-LIKE ALPHA-2-MACROGLOBULIN DOMAIN-CONTAINING PROTEIN 8"/>
    <property type="match status" value="1"/>
</dbReference>
<evidence type="ECO:0000256" key="7">
    <source>
        <dbReference type="ARBA" id="ARBA00023157"/>
    </source>
</evidence>
<dbReference type="Gene3D" id="2.20.130.20">
    <property type="match status" value="1"/>
</dbReference>
<dbReference type="InterPro" id="IPR047565">
    <property type="entry name" value="Alpha-macroglob_thiol-ester_cl"/>
</dbReference>
<dbReference type="CDD" id="cd02897">
    <property type="entry name" value="A2M_2"/>
    <property type="match status" value="1"/>
</dbReference>
<dbReference type="InterPro" id="IPR036595">
    <property type="entry name" value="A-macroglobulin_rcpt-bd_sf"/>
</dbReference>
<dbReference type="SUPFAM" id="SSF48239">
    <property type="entry name" value="Terpenoid cyclases/Protein prenyltransferases"/>
    <property type="match status" value="1"/>
</dbReference>
<dbReference type="InterPro" id="IPR036058">
    <property type="entry name" value="Kazal_dom_sf"/>
</dbReference>
<dbReference type="Proteomes" id="UP001311232">
    <property type="component" value="Unassembled WGS sequence"/>
</dbReference>
<feature type="compositionally biased region" description="Low complexity" evidence="9">
    <location>
        <begin position="1522"/>
        <end position="1532"/>
    </location>
</feature>
<feature type="signal peptide" evidence="10">
    <location>
        <begin position="1"/>
        <end position="23"/>
    </location>
</feature>
<dbReference type="InterPro" id="IPR041555">
    <property type="entry name" value="MG3"/>
</dbReference>
<dbReference type="InterPro" id="IPR008930">
    <property type="entry name" value="Terpenoid_cyclase/PrenylTrfase"/>
</dbReference>
<organism evidence="12 13">
    <name type="scientific">Crenichthys baileyi</name>
    <name type="common">White River springfish</name>
    <dbReference type="NCBI Taxonomy" id="28760"/>
    <lineage>
        <taxon>Eukaryota</taxon>
        <taxon>Metazoa</taxon>
        <taxon>Chordata</taxon>
        <taxon>Craniata</taxon>
        <taxon>Vertebrata</taxon>
        <taxon>Euteleostomi</taxon>
        <taxon>Actinopterygii</taxon>
        <taxon>Neopterygii</taxon>
        <taxon>Teleostei</taxon>
        <taxon>Neoteleostei</taxon>
        <taxon>Acanthomorphata</taxon>
        <taxon>Ovalentaria</taxon>
        <taxon>Atherinomorphae</taxon>
        <taxon>Cyprinodontiformes</taxon>
        <taxon>Goodeidae</taxon>
        <taxon>Crenichthys</taxon>
    </lineage>
</organism>
<keyword evidence="8" id="KW-0325">Glycoprotein</keyword>
<keyword evidence="13" id="KW-1185">Reference proteome</keyword>
<keyword evidence="7" id="KW-1015">Disulfide bond</keyword>
<dbReference type="CDD" id="cd00104">
    <property type="entry name" value="KAZAL_FS"/>
    <property type="match status" value="1"/>
</dbReference>
<dbReference type="InterPro" id="IPR013783">
    <property type="entry name" value="Ig-like_fold"/>
</dbReference>
<dbReference type="InterPro" id="IPR009048">
    <property type="entry name" value="A-macroglobulin_rcpt-bd"/>
</dbReference>
<dbReference type="Gene3D" id="2.60.120.1540">
    <property type="match status" value="1"/>
</dbReference>
<feature type="chain" id="PRO_5043362089" evidence="10">
    <location>
        <begin position="24"/>
        <end position="1919"/>
    </location>
</feature>
<dbReference type="GO" id="GO:0005615">
    <property type="term" value="C:extracellular space"/>
    <property type="evidence" value="ECO:0007669"/>
    <property type="project" value="InterPro"/>
</dbReference>
<dbReference type="SMART" id="SM01359">
    <property type="entry name" value="A2M_N_2"/>
    <property type="match status" value="1"/>
</dbReference>
<feature type="region of interest" description="Disordered" evidence="9">
    <location>
        <begin position="1836"/>
        <end position="1867"/>
    </location>
</feature>
<feature type="region of interest" description="Disordered" evidence="9">
    <location>
        <begin position="1517"/>
        <end position="1561"/>
    </location>
</feature>
<gene>
    <name evidence="12" type="primary">CPAMD8</name>
    <name evidence="12" type="ORF">CRENBAI_005798</name>
</gene>
<sequence length="1919" mass="213537">MLRVFWGAWSLTLFICCVCRSCAQERQGYLVAAPSLFRAGVEESVSITIFNAKAETRVQVQLSVKGQTVAHSHSSVYDKGNIKLKVPSGLRGQALLKVWGNRQLTERGYIFHNYTTITVESKGLAVFIQTDKPIYKPKHKVLINVYTVTPDMRPINEKIEAYILDPRGSRMIQWKGLKPVCCGIVNMSFPLSDQPVFGEWFVFVEVQGQTYNKSFEVRKYVMPKFELVIVPPPYIRDLSSCEQASVTARYTFGKPVPGKLTVNMTVNGVGYYRHEMGQPVIKTMEIKGSVNFSLCVKDMMPLDVADHFRGTVSIWASVTSIDGSRQTTFDDSTAVHKQLIDIKYSKDTRKQFKPGLPYKGKIEVAYPDGSPANGVRVRVKAELTPKDNIYTSELISKDGEATFEIPSIPIAAQYVWLETKVTSIDGKTVGDQYLPSYLSISSWYSPSRCHIQIQSPTTPLKVGQEAEVAVKSTCPCNFTLHYEVASRGNIVLSGKEPANMTASHRGKRATVTFDKNVHTTQLPFFASGVAGSLSQAEMDSCVSYLRFPVSHSMAPLSRLLVYYVRENGEGVTDSQQISVQPEFENKVSVSFSSNESIPGDPVSLHVRGERGSCVCLATVDKSLYLLKPDFQLSPNKVFKEVADFDVSDVFGGLKDDGHMWWPGLSSKRRRRSSVFPWHWDITKDARFAFTETGLVVMTDMVSLNHRQSGGMYTDEAVPAFQPHTSTVVTAIHPRPTTRTEKQRRTFFPETWVWHCFNVSSETGEAVLQLDVPDSITTWVTEAVGLSEETGLGLAERTELRTFKPFFVDFTLPYSLIRGEQTKVPLTVYNYLPTCSEVHVKVSVPKGIKFIGHPGKHHLTRKKCVGPGEAIPTSIVLSFSELGSANISARAIAYSSQSCCSDGILSGKTGNYADERRIPTGSDYVRRTVLVEPEGLSREYTYSVFFCPNERIHISTPNKYEYQYVKKPSKMKQFEVAVKTHNDAHIALSASPHDSAEMIEIVLGGRQNTRSWISLGKMGDPLVSVSTPGMLSWDEFRSFWISWRGGMVQVGHGLHPSNASIILEWAGQFPGQVQHIGFSTGWGSVGEFKIWRKEDSDDDHNEAFTLGVPHNMVPGSERATAFMIGDVMGPTLNNLDKLLRLPFGCGEQNMIHFAPNVFVLKYLQKTGQLSSEVENEATDYLLQGYQRQLTYKRQDGSYSAFGERDSSGSMWLTAFVLKSFAQSRGFIFIDPEELRVAKSWLIKHQREDGSFPAMGRILNKDLQGGIHGKISLTAYVVAALLETGITTEEEKVAVAKAKHFLESNTYSADDPYTTALSAYALSLLRSPYALLVLRRLNHMAITRDGLTHWSLTGSTVNDEDTFMGFSSGLSQSVVSAEVEMTAYGLLTYTILGDVASALPVVKWLSQQRNALGGFSSTQDTCVALHALSEYAILSYVGGVNLTISLASTNLDFQEAFELNRDNKKLLQRAKIPSIPTGLFVSAKGEGCCLMQIDVSYNIPDPVAKPAFQLKVDLKEPLQERRLQPSSSSSTSKHSASRSRSRADNRSELSRKRRAPIDDDDPAAHQDQLNFHISLDVCARWLHSGSSNMAVIEVPMISGFRADVESLERLMMDKRVGLKRYELNGRKVLFYFDEIPSQCMTCVTFQAIREYIVGKTAPAPVKIYDYYEPAFEATRFYNVSESSPLARELCDGPTCNEVESSTNQWIGFVQASQCNNVLGCLEEERIERCTCYRDCGYDGEPICGSDGQVYQNQCQMEVSSCRNGTRIKQVPLFQCSQSKTIENNKQVVSQETEQPSVPVHAGEEEQGSLAEVSYYSYEYDSDSDPFLADGDGGGRFDIPEGGGGVKHKTPLPTNTQLPTMDTKSPPERCGTPVTEVCPFFLIIHRNDVNENDIEARILQTLLLPVDFSIRTVASLSSMLRL</sequence>
<dbReference type="Pfam" id="PF00207">
    <property type="entry name" value="A2M"/>
    <property type="match status" value="1"/>
</dbReference>
<dbReference type="InterPro" id="IPR050473">
    <property type="entry name" value="A2M/Complement_sys"/>
</dbReference>
<dbReference type="Gene3D" id="2.60.40.10">
    <property type="entry name" value="Immunoglobulins"/>
    <property type="match status" value="2"/>
</dbReference>
<dbReference type="Gene3D" id="6.20.50.160">
    <property type="match status" value="1"/>
</dbReference>
<comment type="caution">
    <text evidence="12">The sequence shown here is derived from an EMBL/GenBank/DDBJ whole genome shotgun (WGS) entry which is preliminary data.</text>
</comment>
<evidence type="ECO:0000256" key="4">
    <source>
        <dbReference type="ARBA" id="ARBA00022690"/>
    </source>
</evidence>
<evidence type="ECO:0000256" key="6">
    <source>
        <dbReference type="ARBA" id="ARBA00022900"/>
    </source>
</evidence>
<dbReference type="GO" id="GO:0004867">
    <property type="term" value="F:serine-type endopeptidase inhibitor activity"/>
    <property type="evidence" value="ECO:0007669"/>
    <property type="project" value="UniProtKB-KW"/>
</dbReference>
<dbReference type="InterPro" id="IPR040839">
    <property type="entry name" value="MG4"/>
</dbReference>
<dbReference type="EMBL" id="JAHHUM010002445">
    <property type="protein sequence ID" value="KAK5603526.1"/>
    <property type="molecule type" value="Genomic_DNA"/>
</dbReference>
<dbReference type="Gene3D" id="1.50.10.20">
    <property type="match status" value="1"/>
</dbReference>
<dbReference type="Pfam" id="PF07703">
    <property type="entry name" value="A2M_BRD"/>
    <property type="match status" value="1"/>
</dbReference>
<keyword evidence="4" id="KW-0646">Protease inhibitor</keyword>
<evidence type="ECO:0000256" key="5">
    <source>
        <dbReference type="ARBA" id="ARBA00022729"/>
    </source>
</evidence>
<evidence type="ECO:0000313" key="13">
    <source>
        <dbReference type="Proteomes" id="UP001311232"/>
    </source>
</evidence>
<keyword evidence="6" id="KW-0722">Serine protease inhibitor</keyword>
<dbReference type="SMART" id="SM01360">
    <property type="entry name" value="A2M"/>
    <property type="match status" value="1"/>
</dbReference>
<dbReference type="InterPro" id="IPR014756">
    <property type="entry name" value="Ig_E-set"/>
</dbReference>
<dbReference type="InterPro" id="IPR011626">
    <property type="entry name" value="Alpha-macroglobulin_TED"/>
</dbReference>
<dbReference type="Pfam" id="PF17791">
    <property type="entry name" value="MG3"/>
    <property type="match status" value="1"/>
</dbReference>
<keyword evidence="3" id="KW-0964">Secreted</keyword>
<dbReference type="InterPro" id="IPR002350">
    <property type="entry name" value="Kazal_dom"/>
</dbReference>
<dbReference type="PROSITE" id="PS51465">
    <property type="entry name" value="KAZAL_2"/>
    <property type="match status" value="1"/>
</dbReference>
<protein>
    <submittedName>
        <fullName evidence="12">C3 and PZP-like alpha-2-macroglobulin domain-containing protein 8</fullName>
    </submittedName>
</protein>
<dbReference type="PANTHER" id="PTHR11412">
    <property type="entry name" value="MACROGLOBULIN / COMPLEMENT"/>
    <property type="match status" value="1"/>
</dbReference>
<dbReference type="SUPFAM" id="SSF81296">
    <property type="entry name" value="E set domains"/>
    <property type="match status" value="1"/>
</dbReference>
<dbReference type="Pfam" id="PF17789">
    <property type="entry name" value="MG4"/>
    <property type="match status" value="1"/>
</dbReference>
<evidence type="ECO:0000259" key="11">
    <source>
        <dbReference type="PROSITE" id="PS51465"/>
    </source>
</evidence>
<dbReference type="InterPro" id="IPR022041">
    <property type="entry name" value="Methyltransf_FA"/>
</dbReference>
<dbReference type="InterPro" id="IPR041813">
    <property type="entry name" value="A2M_TED"/>
</dbReference>